<gene>
    <name evidence="1" type="ORF">C7212DRAFT_196523</name>
</gene>
<organism evidence="1 2">
    <name type="scientific">Tuber magnatum</name>
    <name type="common">white Piedmont truffle</name>
    <dbReference type="NCBI Taxonomy" id="42249"/>
    <lineage>
        <taxon>Eukaryota</taxon>
        <taxon>Fungi</taxon>
        <taxon>Dikarya</taxon>
        <taxon>Ascomycota</taxon>
        <taxon>Pezizomycotina</taxon>
        <taxon>Pezizomycetes</taxon>
        <taxon>Pezizales</taxon>
        <taxon>Tuberaceae</taxon>
        <taxon>Tuber</taxon>
    </lineage>
</organism>
<dbReference type="OrthoDB" id="3562449at2759"/>
<dbReference type="Proteomes" id="UP000246991">
    <property type="component" value="Unassembled WGS sequence"/>
</dbReference>
<dbReference type="EMBL" id="PYWC01000041">
    <property type="protein sequence ID" value="PWW75873.1"/>
    <property type="molecule type" value="Genomic_DNA"/>
</dbReference>
<evidence type="ECO:0000313" key="2">
    <source>
        <dbReference type="Proteomes" id="UP000246991"/>
    </source>
</evidence>
<reference evidence="1 2" key="1">
    <citation type="submission" date="2018-03" db="EMBL/GenBank/DDBJ databases">
        <title>Genomes of Pezizomycetes fungi and the evolution of truffles.</title>
        <authorList>
            <person name="Murat C."/>
            <person name="Payen T."/>
            <person name="Noel B."/>
            <person name="Kuo A."/>
            <person name="Martin F.M."/>
        </authorList>
    </citation>
    <scope>NUCLEOTIDE SEQUENCE [LARGE SCALE GENOMIC DNA]</scope>
    <source>
        <strain evidence="1">091103-1</strain>
    </source>
</reference>
<dbReference type="AlphaFoldDB" id="A0A317SNF7"/>
<comment type="caution">
    <text evidence="1">The sequence shown here is derived from an EMBL/GenBank/DDBJ whole genome shotgun (WGS) entry which is preliminary data.</text>
</comment>
<sequence>WYRKLLPLADQLKECCQALMVPASDMSINEMMVRFVGQLFHTIQIPGKSVPLR</sequence>
<feature type="non-terminal residue" evidence="1">
    <location>
        <position position="1"/>
    </location>
</feature>
<proteinExistence type="predicted"/>
<accession>A0A317SNF7</accession>
<protein>
    <submittedName>
        <fullName evidence="1">Uncharacterized protein</fullName>
    </submittedName>
</protein>
<evidence type="ECO:0000313" key="1">
    <source>
        <dbReference type="EMBL" id="PWW75873.1"/>
    </source>
</evidence>
<keyword evidence="2" id="KW-1185">Reference proteome</keyword>
<name>A0A317SNF7_9PEZI</name>